<name>A0ABY3VIZ6_9MYCO</name>
<dbReference type="EMBL" id="CP092488">
    <property type="protein sequence ID" value="UMB69388.1"/>
    <property type="molecule type" value="Genomic_DNA"/>
</dbReference>
<dbReference type="InterPro" id="IPR000073">
    <property type="entry name" value="AB_hydrolase_1"/>
</dbReference>
<dbReference type="Proteomes" id="UP001055336">
    <property type="component" value="Chromosome"/>
</dbReference>
<sequence>MASTPESVASQSTQVPDAANAAPPGHLLRTLEWRTGLEYASARLAMRRIASWQHGDGHPVLVLPGFLAGPLSTDFLRNVLRRWDYRVYDWGLGTNLGYRASMKESLPARLHHIRERNDGRRVSLVGWSAGGIYARELARGLPDDVRSVITLGSPFRGNHEASTAWRVWRLLNRGSGATESVSQRALDRRARPLSVPTTCIYSKSDGIVAWQCCTSVPAPQTENIEVRSSHLGYGHNVQTLSVIADRLAQPEDGWQPYRH</sequence>
<protein>
    <submittedName>
        <fullName evidence="3">Alpha/beta hydrolase</fullName>
    </submittedName>
</protein>
<dbReference type="GO" id="GO:0016787">
    <property type="term" value="F:hydrolase activity"/>
    <property type="evidence" value="ECO:0007669"/>
    <property type="project" value="UniProtKB-KW"/>
</dbReference>
<reference evidence="3" key="1">
    <citation type="submission" date="2022-08" db="EMBL/GenBank/DDBJ databases">
        <title>Whole genome sequencing of non-tuberculosis mycobacteria type-strains.</title>
        <authorList>
            <person name="Igarashi Y."/>
            <person name="Osugi A."/>
            <person name="Mitarai S."/>
        </authorList>
    </citation>
    <scope>NUCLEOTIDE SEQUENCE</scope>
    <source>
        <strain evidence="3">DSM 45127</strain>
    </source>
</reference>
<keyword evidence="4" id="KW-1185">Reference proteome</keyword>
<dbReference type="InterPro" id="IPR029058">
    <property type="entry name" value="AB_hydrolase_fold"/>
</dbReference>
<accession>A0ABY3VIZ6</accession>
<dbReference type="RefSeq" id="WP_240261122.1">
    <property type="nucleotide sequence ID" value="NZ_CP092488.2"/>
</dbReference>
<evidence type="ECO:0000313" key="3">
    <source>
        <dbReference type="EMBL" id="UMB69388.1"/>
    </source>
</evidence>
<feature type="domain" description="AB hydrolase-1" evidence="2">
    <location>
        <begin position="59"/>
        <end position="169"/>
    </location>
</feature>
<organism evidence="3 4">
    <name type="scientific">Mycobacterium paraterrae</name>
    <dbReference type="NCBI Taxonomy" id="577492"/>
    <lineage>
        <taxon>Bacteria</taxon>
        <taxon>Bacillati</taxon>
        <taxon>Actinomycetota</taxon>
        <taxon>Actinomycetes</taxon>
        <taxon>Mycobacteriales</taxon>
        <taxon>Mycobacteriaceae</taxon>
        <taxon>Mycobacterium</taxon>
    </lineage>
</organism>
<gene>
    <name evidence="3" type="ORF">MKK62_24080</name>
</gene>
<evidence type="ECO:0000313" key="4">
    <source>
        <dbReference type="Proteomes" id="UP001055336"/>
    </source>
</evidence>
<keyword evidence="3" id="KW-0378">Hydrolase</keyword>
<proteinExistence type="predicted"/>
<evidence type="ECO:0000259" key="2">
    <source>
        <dbReference type="Pfam" id="PF00561"/>
    </source>
</evidence>
<dbReference type="Pfam" id="PF00561">
    <property type="entry name" value="Abhydrolase_1"/>
    <property type="match status" value="1"/>
</dbReference>
<dbReference type="SUPFAM" id="SSF53474">
    <property type="entry name" value="alpha/beta-Hydrolases"/>
    <property type="match status" value="1"/>
</dbReference>
<feature type="compositionally biased region" description="Polar residues" evidence="1">
    <location>
        <begin position="1"/>
        <end position="15"/>
    </location>
</feature>
<dbReference type="Gene3D" id="3.40.50.1820">
    <property type="entry name" value="alpha/beta hydrolase"/>
    <property type="match status" value="1"/>
</dbReference>
<evidence type="ECO:0000256" key="1">
    <source>
        <dbReference type="SAM" id="MobiDB-lite"/>
    </source>
</evidence>
<feature type="region of interest" description="Disordered" evidence="1">
    <location>
        <begin position="1"/>
        <end position="23"/>
    </location>
</feature>